<keyword evidence="1" id="KW-0677">Repeat</keyword>
<feature type="compositionally biased region" description="Polar residues" evidence="3">
    <location>
        <begin position="703"/>
        <end position="712"/>
    </location>
</feature>
<dbReference type="EMBL" id="MNPL01028252">
    <property type="protein sequence ID" value="OQR67590.1"/>
    <property type="molecule type" value="Genomic_DNA"/>
</dbReference>
<dbReference type="GO" id="GO:0010468">
    <property type="term" value="P:regulation of gene expression"/>
    <property type="evidence" value="ECO:0007669"/>
    <property type="project" value="UniProtKB-ARBA"/>
</dbReference>
<dbReference type="STRING" id="418985.A0A1V9X1R3"/>
<proteinExistence type="predicted"/>
<evidence type="ECO:0000256" key="3">
    <source>
        <dbReference type="SAM" id="MobiDB-lite"/>
    </source>
</evidence>
<dbReference type="SMART" id="SM00322">
    <property type="entry name" value="KH"/>
    <property type="match status" value="2"/>
</dbReference>
<sequence length="866" mass="97221">MTTEAQFDEVLPDDASMESSSPNVTELLTVPRKFFEQLVEDSSLDHEFEVVTGAQVEAFSRDTQRQCCPDATSVFDGGHETVRPTQLHRNAHQRQSKTRREYLVRLTGTRSQANTGERTVLKIDVSFADHSFIIGRLGKGIQTVMRDTGTQVHFPDSNKNNQVEKSNQVSVTGAPNQVLEAHKKIRARLPVSFVFLVNKADYVRGTGQYDGNEEKIFVKLKKPFEALQNEHRMSINWLPVLGRCVMVTVRGARTNFERIREGLIRLMKLLQPDKPLAPVYLGIEVSPHYLSYVLGPGGIKIRYLRALTNTEFEIIATRDDRQYHIPTIRIYGQVDDVYRAWVCLMEMLPATLLIDVPEVSQTWHDACDDVKNESRDSGFVDAGAERSHQMELLRAAYVPWNAAGERGEACSTSGNSLEAGLKFPKDYTIYKPVIDVNTVDGVVEGMNDMLHDYDISLVLRLNRDPRQWRIVARGPEGYLDLLMDVYRALSKPDVNPIAYMREILRHARPPIRYGDPLALRAATRFANVGTKGPMSRPPLPPTLHDRDPEIIRESELTTGPLANHELQYQTQYAAFARTPHRSSSPVGDQHDAGRNLLHTNNPQTFSRYEQTTFFGGYDISDNPSTNPSSSNRYRSCSSILSLFCDQAMDRSAPPVSKTAGNSSEMNQANSIRAYGAVASPDGLRSFENLRVADETQSLAGKFQWTPSQSRASSDFWPPPMKTLDEPRTTPSPPLAHWLEAVGGPISSKQPRSDHTSSRRRRSSMQRRMSASRRLSNELAARIESLVRRFTPAEAAHELGIVDELLVKVRELATRIAEDRRESVVRGPCGLLWPNRQGAPRLDEAVRRDDWSNGIANLAPGAGRRAL</sequence>
<accession>A0A1V9X1R3</accession>
<name>A0A1V9X1R3_9ACAR</name>
<dbReference type="PROSITE" id="PS50084">
    <property type="entry name" value="KH_TYPE_1"/>
    <property type="match status" value="2"/>
</dbReference>
<keyword evidence="6" id="KW-1185">Reference proteome</keyword>
<feature type="domain" description="K Homology" evidence="4">
    <location>
        <begin position="277"/>
        <end position="349"/>
    </location>
</feature>
<dbReference type="InParanoid" id="A0A1V9X1R3"/>
<dbReference type="PANTHER" id="PTHR10627">
    <property type="entry name" value="SCP160"/>
    <property type="match status" value="1"/>
</dbReference>
<evidence type="ECO:0000313" key="6">
    <source>
        <dbReference type="Proteomes" id="UP000192247"/>
    </source>
</evidence>
<feature type="compositionally biased region" description="Acidic residues" evidence="3">
    <location>
        <begin position="1"/>
        <end position="16"/>
    </location>
</feature>
<dbReference type="InterPro" id="IPR036612">
    <property type="entry name" value="KH_dom_type_1_sf"/>
</dbReference>
<dbReference type="InterPro" id="IPR004088">
    <property type="entry name" value="KH_dom_type_1"/>
</dbReference>
<keyword evidence="2" id="KW-0694">RNA-binding</keyword>
<evidence type="ECO:0000259" key="4">
    <source>
        <dbReference type="SMART" id="SM00322"/>
    </source>
</evidence>
<dbReference type="Gene3D" id="3.30.310.210">
    <property type="match status" value="1"/>
</dbReference>
<evidence type="ECO:0000313" key="5">
    <source>
        <dbReference type="EMBL" id="OQR67590.1"/>
    </source>
</evidence>
<dbReference type="GO" id="GO:0005737">
    <property type="term" value="C:cytoplasm"/>
    <property type="evidence" value="ECO:0007669"/>
    <property type="project" value="TreeGrafter"/>
</dbReference>
<dbReference type="AlphaFoldDB" id="A0A1V9X1R3"/>
<comment type="caution">
    <text evidence="5">The sequence shown here is derived from an EMBL/GenBank/DDBJ whole genome shotgun (WGS) entry which is preliminary data.</text>
</comment>
<dbReference type="Gene3D" id="3.30.310.270">
    <property type="match status" value="1"/>
</dbReference>
<dbReference type="Pfam" id="PF00013">
    <property type="entry name" value="KH_1"/>
    <property type="match status" value="1"/>
</dbReference>
<evidence type="ECO:0000256" key="2">
    <source>
        <dbReference type="PROSITE-ProRule" id="PRU00117"/>
    </source>
</evidence>
<gene>
    <name evidence="5" type="ORF">BIW11_02168</name>
</gene>
<dbReference type="InterPro" id="IPR004087">
    <property type="entry name" value="KH_dom"/>
</dbReference>
<organism evidence="5 6">
    <name type="scientific">Tropilaelaps mercedesae</name>
    <dbReference type="NCBI Taxonomy" id="418985"/>
    <lineage>
        <taxon>Eukaryota</taxon>
        <taxon>Metazoa</taxon>
        <taxon>Ecdysozoa</taxon>
        <taxon>Arthropoda</taxon>
        <taxon>Chelicerata</taxon>
        <taxon>Arachnida</taxon>
        <taxon>Acari</taxon>
        <taxon>Parasitiformes</taxon>
        <taxon>Mesostigmata</taxon>
        <taxon>Gamasina</taxon>
        <taxon>Dermanyssoidea</taxon>
        <taxon>Laelapidae</taxon>
        <taxon>Tropilaelaps</taxon>
    </lineage>
</organism>
<dbReference type="OrthoDB" id="271862at2759"/>
<dbReference type="SUPFAM" id="SSF54791">
    <property type="entry name" value="Eukaryotic type KH-domain (KH-domain type I)"/>
    <property type="match status" value="2"/>
</dbReference>
<dbReference type="GO" id="GO:0003723">
    <property type="term" value="F:RNA binding"/>
    <property type="evidence" value="ECO:0007669"/>
    <property type="project" value="UniProtKB-UniRule"/>
</dbReference>
<feature type="region of interest" description="Disordered" evidence="3">
    <location>
        <begin position="703"/>
        <end position="773"/>
    </location>
</feature>
<feature type="domain" description="K Homology" evidence="4">
    <location>
        <begin position="117"/>
        <end position="190"/>
    </location>
</feature>
<reference evidence="5 6" key="1">
    <citation type="journal article" date="2017" name="Gigascience">
        <title>Draft genome of the honey bee ectoparasitic mite, Tropilaelaps mercedesae, is shaped by the parasitic life history.</title>
        <authorList>
            <person name="Dong X."/>
            <person name="Armstrong S.D."/>
            <person name="Xia D."/>
            <person name="Makepeace B.L."/>
            <person name="Darby A.C."/>
            <person name="Kadowaki T."/>
        </authorList>
    </citation>
    <scope>NUCLEOTIDE SEQUENCE [LARGE SCALE GENOMIC DNA]</scope>
    <source>
        <strain evidence="5">Wuxi-XJTLU</strain>
    </source>
</reference>
<feature type="region of interest" description="Disordered" evidence="3">
    <location>
        <begin position="1"/>
        <end position="22"/>
    </location>
</feature>
<evidence type="ECO:0000256" key="1">
    <source>
        <dbReference type="ARBA" id="ARBA00022737"/>
    </source>
</evidence>
<dbReference type="Proteomes" id="UP000192247">
    <property type="component" value="Unassembled WGS sequence"/>
</dbReference>
<protein>
    <recommendedName>
        <fullName evidence="4">K Homology domain-containing protein</fullName>
    </recommendedName>
</protein>
<dbReference type="PANTHER" id="PTHR10627:SF69">
    <property type="entry name" value="PROTEIN BICAUDAL C"/>
    <property type="match status" value="1"/>
</dbReference>